<feature type="region of interest" description="Disordered" evidence="2">
    <location>
        <begin position="217"/>
        <end position="385"/>
    </location>
</feature>
<evidence type="ECO:0000313" key="4">
    <source>
        <dbReference type="Proteomes" id="UP001296104"/>
    </source>
</evidence>
<keyword evidence="1" id="KW-0175">Coiled coil</keyword>
<reference evidence="3" key="1">
    <citation type="submission" date="2023-11" db="EMBL/GenBank/DDBJ databases">
        <authorList>
            <person name="Alioto T."/>
            <person name="Alioto T."/>
            <person name="Gomez Garrido J."/>
        </authorList>
    </citation>
    <scope>NUCLEOTIDE SEQUENCE</scope>
</reference>
<feature type="region of interest" description="Disordered" evidence="2">
    <location>
        <begin position="58"/>
        <end position="118"/>
    </location>
</feature>
<feature type="compositionally biased region" description="Acidic residues" evidence="2">
    <location>
        <begin position="87"/>
        <end position="99"/>
    </location>
</feature>
<gene>
    <name evidence="3" type="ORF">LECACI_7A006472</name>
</gene>
<feature type="compositionally biased region" description="Low complexity" evidence="2">
    <location>
        <begin position="228"/>
        <end position="254"/>
    </location>
</feature>
<evidence type="ECO:0000256" key="1">
    <source>
        <dbReference type="SAM" id="Coils"/>
    </source>
</evidence>
<name>A0AAI9ECQ0_9PEZI</name>
<organism evidence="3 4">
    <name type="scientific">Lecanosticta acicola</name>
    <dbReference type="NCBI Taxonomy" id="111012"/>
    <lineage>
        <taxon>Eukaryota</taxon>
        <taxon>Fungi</taxon>
        <taxon>Dikarya</taxon>
        <taxon>Ascomycota</taxon>
        <taxon>Pezizomycotina</taxon>
        <taxon>Dothideomycetes</taxon>
        <taxon>Dothideomycetidae</taxon>
        <taxon>Mycosphaerellales</taxon>
        <taxon>Mycosphaerellaceae</taxon>
        <taxon>Lecanosticta</taxon>
    </lineage>
</organism>
<dbReference type="EMBL" id="CAVMBE010000047">
    <property type="protein sequence ID" value="CAK4031314.1"/>
    <property type="molecule type" value="Genomic_DNA"/>
</dbReference>
<evidence type="ECO:0000313" key="3">
    <source>
        <dbReference type="EMBL" id="CAK4031314.1"/>
    </source>
</evidence>
<sequence length="385" mass="42598">MARRGTQPQAQAQPTLSVLLEENHRLRGKKEQLADQLAGLRQQVLEAEGALADVDEQLEGNQRRIGDALPGTTSRRRSTLDTTPALTEDDGSLDQVEEEEARHADHHQQQPRMVKSKRGGLRIFSKHNPTVVELDGVWTEVWCHACGANSSEATEEFFNGTLGLTRHYAKKHRDLARDGFTWERIAAVCGRRSLTREDVEGLVSGRFSIEVRFPGHGVASEQEEQQPADEQQQIEQAGGEQQQVEQAGGEQQIEQVDEEQQIGQVNEEQQREEQGNDQADEDDETMIKSEPTDLTDDSPVHARKQTLQDLALAASAETGSSGSVDADGAPKSFKRGNSSTSPPAEANKRKMARHSPEDDKEAPASAPKRPRGWPPVPQFLYEPQS</sequence>
<evidence type="ECO:0000256" key="2">
    <source>
        <dbReference type="SAM" id="MobiDB-lite"/>
    </source>
</evidence>
<dbReference type="Proteomes" id="UP001296104">
    <property type="component" value="Unassembled WGS sequence"/>
</dbReference>
<feature type="coiled-coil region" evidence="1">
    <location>
        <begin position="16"/>
        <end position="57"/>
    </location>
</feature>
<dbReference type="AlphaFoldDB" id="A0AAI9ECQ0"/>
<comment type="caution">
    <text evidence="3">The sequence shown here is derived from an EMBL/GenBank/DDBJ whole genome shotgun (WGS) entry which is preliminary data.</text>
</comment>
<keyword evidence="4" id="KW-1185">Reference proteome</keyword>
<proteinExistence type="predicted"/>
<protein>
    <submittedName>
        <fullName evidence="3">Uncharacterized protein</fullName>
    </submittedName>
</protein>
<accession>A0AAI9ECQ0</accession>